<keyword evidence="2" id="KW-1185">Reference proteome</keyword>
<sequence>MNQTISNQSLCLVSPCFVLTNFQRVLSPNLTTVIEFENFSQDIYGQVKIQTILNLKKNNRKTKIPRLQTAEDLEGDDLLLHDAEMEVMNMILLSIPNEIYNSVDACTSAKDMWKQLNV</sequence>
<comment type="caution">
    <text evidence="1">The sequence shown here is derived from an EMBL/GenBank/DDBJ whole genome shotgun (WGS) entry which is preliminary data.</text>
</comment>
<evidence type="ECO:0000313" key="2">
    <source>
        <dbReference type="Proteomes" id="UP001151760"/>
    </source>
</evidence>
<reference evidence="1" key="2">
    <citation type="submission" date="2022-01" db="EMBL/GenBank/DDBJ databases">
        <authorList>
            <person name="Yamashiro T."/>
            <person name="Shiraishi A."/>
            <person name="Satake H."/>
            <person name="Nakayama K."/>
        </authorList>
    </citation>
    <scope>NUCLEOTIDE SEQUENCE</scope>
</reference>
<proteinExistence type="predicted"/>
<name>A0ABQ4XXJ2_9ASTR</name>
<accession>A0ABQ4XXJ2</accession>
<protein>
    <submittedName>
        <fullName evidence="1">Uncharacterized protein</fullName>
    </submittedName>
</protein>
<dbReference type="Proteomes" id="UP001151760">
    <property type="component" value="Unassembled WGS sequence"/>
</dbReference>
<reference evidence="1" key="1">
    <citation type="journal article" date="2022" name="Int. J. Mol. Sci.">
        <title>Draft Genome of Tanacetum Coccineum: Genomic Comparison of Closely Related Tanacetum-Family Plants.</title>
        <authorList>
            <person name="Yamashiro T."/>
            <person name="Shiraishi A."/>
            <person name="Nakayama K."/>
            <person name="Satake H."/>
        </authorList>
    </citation>
    <scope>NUCLEOTIDE SEQUENCE</scope>
</reference>
<dbReference type="EMBL" id="BQNB010009890">
    <property type="protein sequence ID" value="GJS69831.1"/>
    <property type="molecule type" value="Genomic_DNA"/>
</dbReference>
<evidence type="ECO:0000313" key="1">
    <source>
        <dbReference type="EMBL" id="GJS69831.1"/>
    </source>
</evidence>
<gene>
    <name evidence="1" type="ORF">Tco_0702672</name>
</gene>
<organism evidence="1 2">
    <name type="scientific">Tanacetum coccineum</name>
    <dbReference type="NCBI Taxonomy" id="301880"/>
    <lineage>
        <taxon>Eukaryota</taxon>
        <taxon>Viridiplantae</taxon>
        <taxon>Streptophyta</taxon>
        <taxon>Embryophyta</taxon>
        <taxon>Tracheophyta</taxon>
        <taxon>Spermatophyta</taxon>
        <taxon>Magnoliopsida</taxon>
        <taxon>eudicotyledons</taxon>
        <taxon>Gunneridae</taxon>
        <taxon>Pentapetalae</taxon>
        <taxon>asterids</taxon>
        <taxon>campanulids</taxon>
        <taxon>Asterales</taxon>
        <taxon>Asteraceae</taxon>
        <taxon>Asteroideae</taxon>
        <taxon>Anthemideae</taxon>
        <taxon>Anthemidinae</taxon>
        <taxon>Tanacetum</taxon>
    </lineage>
</organism>